<keyword evidence="2" id="KW-1185">Reference proteome</keyword>
<accession>A0A6B8M628</accession>
<reference evidence="1 2" key="1">
    <citation type="submission" date="2019-09" db="EMBL/GenBank/DDBJ databases">
        <title>Isolation and complete genome sequencing of Methylocystis species.</title>
        <authorList>
            <person name="Rumah B.L."/>
            <person name="Stead C.E."/>
            <person name="Stevens B.C."/>
            <person name="Minton N.P."/>
            <person name="Grosse-Honebrink A."/>
            <person name="Zhang Y."/>
        </authorList>
    </citation>
    <scope>NUCLEOTIDE SEQUENCE [LARGE SCALE GENOMIC DNA]</scope>
    <source>
        <strain evidence="1 2">BRCS2</strain>
    </source>
</reference>
<dbReference type="RefSeq" id="WP_026016080.1">
    <property type="nucleotide sequence ID" value="NZ_CP044331.1"/>
</dbReference>
<sequence>MDPWIAHIAHSVGTSPAVARLAVGHVFGFLLKRHPDQANELIDKIPGSRQAVADAAAAPRKKSLLGGVLGGVGGMMGGSKGDMLALTSDLTALGLSADQLKRLAHEIFGGAALVIGKDKLRVMTDPIPGLSGFLWPNG</sequence>
<dbReference type="Proteomes" id="UP000422569">
    <property type="component" value="Chromosome"/>
</dbReference>
<proteinExistence type="predicted"/>
<dbReference type="KEGG" id="mpar:F7D14_01455"/>
<organism evidence="1 2">
    <name type="scientific">Methylocystis parvus</name>
    <dbReference type="NCBI Taxonomy" id="134"/>
    <lineage>
        <taxon>Bacteria</taxon>
        <taxon>Pseudomonadati</taxon>
        <taxon>Pseudomonadota</taxon>
        <taxon>Alphaproteobacteria</taxon>
        <taxon>Hyphomicrobiales</taxon>
        <taxon>Methylocystaceae</taxon>
        <taxon>Methylocystis</taxon>
    </lineage>
</organism>
<evidence type="ECO:0000313" key="1">
    <source>
        <dbReference type="EMBL" id="QGM96280.1"/>
    </source>
</evidence>
<gene>
    <name evidence="1" type="ORF">F7D14_01455</name>
</gene>
<dbReference type="AlphaFoldDB" id="A0A6B8M628"/>
<protein>
    <submittedName>
        <fullName evidence="1">DUF2267 domain-containing protein</fullName>
    </submittedName>
</protein>
<dbReference type="EMBL" id="CP044331">
    <property type="protein sequence ID" value="QGM96280.1"/>
    <property type="molecule type" value="Genomic_DNA"/>
</dbReference>
<name>A0A6B8M628_9HYPH</name>
<evidence type="ECO:0000313" key="2">
    <source>
        <dbReference type="Proteomes" id="UP000422569"/>
    </source>
</evidence>